<dbReference type="STRING" id="162209.IJ22_49860"/>
<accession>A0A0U2M9N9</accession>
<dbReference type="PANTHER" id="PTHR38433:SF1">
    <property type="entry name" value="DUF1641 DOMAIN-CONTAINING PROTEIN"/>
    <property type="match status" value="1"/>
</dbReference>
<protein>
    <recommendedName>
        <fullName evidence="3">DUF1641 domain-containing protein</fullName>
    </recommendedName>
</protein>
<dbReference type="Proteomes" id="UP000061660">
    <property type="component" value="Chromosome"/>
</dbReference>
<organism evidence="1 2">
    <name type="scientific">Paenibacillus naphthalenovorans</name>
    <dbReference type="NCBI Taxonomy" id="162209"/>
    <lineage>
        <taxon>Bacteria</taxon>
        <taxon>Bacillati</taxon>
        <taxon>Bacillota</taxon>
        <taxon>Bacilli</taxon>
        <taxon>Bacillales</taxon>
        <taxon>Paenibacillaceae</taxon>
        <taxon>Paenibacillus</taxon>
    </lineage>
</organism>
<keyword evidence="2" id="KW-1185">Reference proteome</keyword>
<dbReference type="AlphaFoldDB" id="A0A0U2M9N9"/>
<evidence type="ECO:0000313" key="2">
    <source>
        <dbReference type="Proteomes" id="UP000061660"/>
    </source>
</evidence>
<sequence>MAKAITNIEKHIPDQAEQEAQAVRHIVQAAAGSPEPLVKLLDILQELDRLGVLDAIQGILKNSEQIASIGIHQLNKPGAHRIIKNAIGAVQFLSRLDPDKLQTIFHGLSAGVEYAADDSPTKKQGLWEIIKTLREPEAGASLSMMTKFLQGMGKGLKESQ</sequence>
<dbReference type="InterPro" id="IPR012440">
    <property type="entry name" value="DUF1641"/>
</dbReference>
<dbReference type="OrthoDB" id="147801at2"/>
<dbReference type="PATRIC" id="fig|162209.4.peg.5269"/>
<gene>
    <name evidence="1" type="ORF">IJ22_49860</name>
</gene>
<proteinExistence type="predicted"/>
<dbReference type="Pfam" id="PF07849">
    <property type="entry name" value="DUF1641"/>
    <property type="match status" value="1"/>
</dbReference>
<reference evidence="2" key="1">
    <citation type="submission" date="2015-12" db="EMBL/GenBank/DDBJ databases">
        <title>Complete genome sequences of two moderately thermophilic Paenibacillus species.</title>
        <authorList>
            <person name="Butler R.III."/>
            <person name="Wang J."/>
            <person name="Stark B.C."/>
            <person name="Pombert J.-F."/>
        </authorList>
    </citation>
    <scope>NUCLEOTIDE SEQUENCE [LARGE SCALE GENOMIC DNA]</scope>
    <source>
        <strain evidence="2">32O-Y</strain>
    </source>
</reference>
<reference evidence="1 2" key="2">
    <citation type="journal article" date="2016" name="Genome Announc.">
        <title>Complete Genome Sequences of Two Interactive Moderate Thermophiles, Paenibacillus napthalenovorans 32O-Y and Paenibacillus sp. 32O-W.</title>
        <authorList>
            <person name="Butler R.R.III."/>
            <person name="Wang J."/>
            <person name="Stark B.C."/>
            <person name="Pombert J.F."/>
        </authorList>
    </citation>
    <scope>NUCLEOTIDE SEQUENCE [LARGE SCALE GENOMIC DNA]</scope>
    <source>
        <strain evidence="1 2">32O-Y</strain>
    </source>
</reference>
<dbReference type="RefSeq" id="WP_062410652.1">
    <property type="nucleotide sequence ID" value="NZ_BJCS01000009.1"/>
</dbReference>
<dbReference type="KEGG" id="pnp:IJ22_49860"/>
<evidence type="ECO:0008006" key="3">
    <source>
        <dbReference type="Google" id="ProtNLM"/>
    </source>
</evidence>
<dbReference type="EMBL" id="CP013652">
    <property type="protein sequence ID" value="ALS25248.1"/>
    <property type="molecule type" value="Genomic_DNA"/>
</dbReference>
<evidence type="ECO:0000313" key="1">
    <source>
        <dbReference type="EMBL" id="ALS25248.1"/>
    </source>
</evidence>
<name>A0A0U2M9N9_9BACL</name>
<dbReference type="PANTHER" id="PTHR38433">
    <property type="match status" value="1"/>
</dbReference>